<keyword evidence="2" id="KW-0472">Membrane</keyword>
<feature type="compositionally biased region" description="Pro residues" evidence="1">
    <location>
        <begin position="111"/>
        <end position="124"/>
    </location>
</feature>
<keyword evidence="2" id="KW-0812">Transmembrane</keyword>
<comment type="caution">
    <text evidence="4">The sequence shown here is derived from an EMBL/GenBank/DDBJ whole genome shotgun (WGS) entry which is preliminary data.</text>
</comment>
<accession>A0A4R4NHK4</accession>
<gene>
    <name evidence="4" type="ORF">E1284_30925</name>
</gene>
<feature type="region of interest" description="Disordered" evidence="1">
    <location>
        <begin position="73"/>
        <end position="124"/>
    </location>
</feature>
<feature type="transmembrane region" description="Helical" evidence="2">
    <location>
        <begin position="51"/>
        <end position="73"/>
    </location>
</feature>
<protein>
    <submittedName>
        <fullName evidence="4">DUF4189 domain-containing protein</fullName>
    </submittedName>
</protein>
<dbReference type="OrthoDB" id="3483193at2"/>
<feature type="compositionally biased region" description="Low complexity" evidence="1">
    <location>
        <begin position="84"/>
        <end position="110"/>
    </location>
</feature>
<organism evidence="4 5">
    <name type="scientific">Actinomadura bangladeshensis</name>
    <dbReference type="NCBI Taxonomy" id="453573"/>
    <lineage>
        <taxon>Bacteria</taxon>
        <taxon>Bacillati</taxon>
        <taxon>Actinomycetota</taxon>
        <taxon>Actinomycetes</taxon>
        <taxon>Streptosporangiales</taxon>
        <taxon>Thermomonosporaceae</taxon>
        <taxon>Actinomadura</taxon>
    </lineage>
</organism>
<feature type="domain" description="DUF4189" evidence="3">
    <location>
        <begin position="128"/>
        <end position="204"/>
    </location>
</feature>
<feature type="compositionally biased region" description="Pro residues" evidence="1">
    <location>
        <begin position="1"/>
        <end position="42"/>
    </location>
</feature>
<feature type="region of interest" description="Disordered" evidence="1">
    <location>
        <begin position="1"/>
        <end position="44"/>
    </location>
</feature>
<evidence type="ECO:0000256" key="1">
    <source>
        <dbReference type="SAM" id="MobiDB-lite"/>
    </source>
</evidence>
<dbReference type="EMBL" id="SMJW01000216">
    <property type="protein sequence ID" value="TDC08519.1"/>
    <property type="molecule type" value="Genomic_DNA"/>
</dbReference>
<keyword evidence="5" id="KW-1185">Reference proteome</keyword>
<proteinExistence type="predicted"/>
<keyword evidence="2" id="KW-1133">Transmembrane helix</keyword>
<evidence type="ECO:0000259" key="3">
    <source>
        <dbReference type="Pfam" id="PF13827"/>
    </source>
</evidence>
<dbReference type="InterPro" id="IPR025240">
    <property type="entry name" value="DUF4189"/>
</dbReference>
<evidence type="ECO:0000256" key="2">
    <source>
        <dbReference type="SAM" id="Phobius"/>
    </source>
</evidence>
<evidence type="ECO:0000313" key="5">
    <source>
        <dbReference type="Proteomes" id="UP000295431"/>
    </source>
</evidence>
<dbReference type="Proteomes" id="UP000295431">
    <property type="component" value="Unassembled WGS sequence"/>
</dbReference>
<evidence type="ECO:0000313" key="4">
    <source>
        <dbReference type="EMBL" id="TDC08519.1"/>
    </source>
</evidence>
<name>A0A4R4NHK4_9ACTN</name>
<dbReference type="Pfam" id="PF13827">
    <property type="entry name" value="DUF4189"/>
    <property type="match status" value="1"/>
</dbReference>
<sequence length="218" mass="22053">MQPPPPPPGGRPPYGPPPGPPGPPGWGQPPAGPPGWGPPGPPRRSGGNGPIIAILAVVAVLVVIGVGVFLVAGGDDDDDPPIRPLAATPTDADLPTATYTPPSLPTSEPTLPEPTTPEPAYSPPPRNYGAIAVGRNGAIGKAWDYDTAAAAKRRALNECPTSGCKVLTTFVNGCGAVAFNSATNKYWGGHGPTKAAAQKNAISNAGGGRWITWVCTTR</sequence>
<dbReference type="AlphaFoldDB" id="A0A4R4NHK4"/>
<reference evidence="4 5" key="1">
    <citation type="submission" date="2019-03" db="EMBL/GenBank/DDBJ databases">
        <title>Draft genome sequences of novel Actinobacteria.</title>
        <authorList>
            <person name="Sahin N."/>
            <person name="Ay H."/>
            <person name="Saygin H."/>
        </authorList>
    </citation>
    <scope>NUCLEOTIDE SEQUENCE [LARGE SCALE GENOMIC DNA]</scope>
    <source>
        <strain evidence="4 5">DSM 45347</strain>
    </source>
</reference>